<dbReference type="Proteomes" id="UP000824988">
    <property type="component" value="Chromosome"/>
</dbReference>
<protein>
    <submittedName>
        <fullName evidence="3">DNA methylase</fullName>
    </submittedName>
</protein>
<evidence type="ECO:0000313" key="4">
    <source>
        <dbReference type="Proteomes" id="UP000824988"/>
    </source>
</evidence>
<dbReference type="InterPro" id="IPR047216">
    <property type="entry name" value="Endonuclease_DUF559_bact"/>
</dbReference>
<keyword evidence="3" id="KW-0808">Transferase</keyword>
<dbReference type="GO" id="GO:0008168">
    <property type="term" value="F:methyltransferase activity"/>
    <property type="evidence" value="ECO:0007669"/>
    <property type="project" value="UniProtKB-KW"/>
</dbReference>
<evidence type="ECO:0000256" key="1">
    <source>
        <dbReference type="SAM" id="MobiDB-lite"/>
    </source>
</evidence>
<keyword evidence="4" id="KW-1185">Reference proteome</keyword>
<dbReference type="SUPFAM" id="SSF52980">
    <property type="entry name" value="Restriction endonuclease-like"/>
    <property type="match status" value="1"/>
</dbReference>
<dbReference type="KEGG" id="moz:MoryE10_11450"/>
<keyword evidence="3" id="KW-0489">Methyltransferase</keyword>
<reference evidence="3" key="1">
    <citation type="submission" date="2019-06" db="EMBL/GenBank/DDBJ databases">
        <title>Complete genome sequence of Methylogaea oryzae strain JCM16910.</title>
        <authorList>
            <person name="Asakawa S."/>
        </authorList>
    </citation>
    <scope>NUCLEOTIDE SEQUENCE</scope>
    <source>
        <strain evidence="3">E10</strain>
    </source>
</reference>
<dbReference type="AlphaFoldDB" id="A0A8D4VNM5"/>
<accession>A0A8D4VNM5</accession>
<feature type="region of interest" description="Disordered" evidence="1">
    <location>
        <begin position="107"/>
        <end position="127"/>
    </location>
</feature>
<dbReference type="Gene3D" id="3.40.960.10">
    <property type="entry name" value="VSR Endonuclease"/>
    <property type="match status" value="1"/>
</dbReference>
<dbReference type="InterPro" id="IPR011335">
    <property type="entry name" value="Restrct_endonuc-II-like"/>
</dbReference>
<dbReference type="InterPro" id="IPR007569">
    <property type="entry name" value="DUF559"/>
</dbReference>
<dbReference type="Pfam" id="PF04480">
    <property type="entry name" value="DUF559"/>
    <property type="match status" value="1"/>
</dbReference>
<dbReference type="PANTHER" id="PTHR38590">
    <property type="entry name" value="BLL0828 PROTEIN"/>
    <property type="match status" value="1"/>
</dbReference>
<dbReference type="RefSeq" id="WP_082411780.1">
    <property type="nucleotide sequence ID" value="NZ_AP019782.1"/>
</dbReference>
<evidence type="ECO:0000313" key="3">
    <source>
        <dbReference type="EMBL" id="BBL70539.1"/>
    </source>
</evidence>
<name>A0A8D4VNM5_9GAMM</name>
<dbReference type="EMBL" id="AP019782">
    <property type="protein sequence ID" value="BBL70539.1"/>
    <property type="molecule type" value="Genomic_DNA"/>
</dbReference>
<dbReference type="PANTHER" id="PTHR38590:SF1">
    <property type="entry name" value="BLL0828 PROTEIN"/>
    <property type="match status" value="1"/>
</dbReference>
<gene>
    <name evidence="3" type="ORF">MoryE10_11450</name>
</gene>
<feature type="domain" description="DUF559" evidence="2">
    <location>
        <begin position="2"/>
        <end position="104"/>
    </location>
</feature>
<sequence>MKELARTLRQQQTDVEELLWYRLRNRRMNGCKFRRQEPIGPYVADFLCMQPKLIIELDGGQHGEQLEKDQHRTQYLETLGYRVLRFWNHEVLTNLEAVLEVIHLATANHPPHPNPLPKGEGTGGACD</sequence>
<dbReference type="CDD" id="cd01038">
    <property type="entry name" value="Endonuclease_DUF559"/>
    <property type="match status" value="1"/>
</dbReference>
<organism evidence="3 4">
    <name type="scientific">Methylogaea oryzae</name>
    <dbReference type="NCBI Taxonomy" id="1295382"/>
    <lineage>
        <taxon>Bacteria</taxon>
        <taxon>Pseudomonadati</taxon>
        <taxon>Pseudomonadota</taxon>
        <taxon>Gammaproteobacteria</taxon>
        <taxon>Methylococcales</taxon>
        <taxon>Methylococcaceae</taxon>
        <taxon>Methylogaea</taxon>
    </lineage>
</organism>
<dbReference type="GO" id="GO:0032259">
    <property type="term" value="P:methylation"/>
    <property type="evidence" value="ECO:0007669"/>
    <property type="project" value="UniProtKB-KW"/>
</dbReference>
<evidence type="ECO:0000259" key="2">
    <source>
        <dbReference type="Pfam" id="PF04480"/>
    </source>
</evidence>
<proteinExistence type="predicted"/>